<keyword evidence="5" id="KW-0496">Mitochondrion</keyword>
<evidence type="ECO:0000256" key="1">
    <source>
        <dbReference type="ARBA" id="ARBA00004173"/>
    </source>
</evidence>
<feature type="compositionally biased region" description="Polar residues" evidence="6">
    <location>
        <begin position="349"/>
        <end position="359"/>
    </location>
</feature>
<organism evidence="7 9">
    <name type="scientific">Pichia sorbitophila (strain ATCC MYA-4447 / BCRC 22081 / CBS 7064 / NBRC 10061 / NRRL Y-12695)</name>
    <name type="common">Hybrid yeast</name>
    <dbReference type="NCBI Taxonomy" id="559304"/>
    <lineage>
        <taxon>Eukaryota</taxon>
        <taxon>Fungi</taxon>
        <taxon>Dikarya</taxon>
        <taxon>Ascomycota</taxon>
        <taxon>Saccharomycotina</taxon>
        <taxon>Pichiomycetes</taxon>
        <taxon>Debaryomycetaceae</taxon>
        <taxon>Millerozyma</taxon>
    </lineage>
</organism>
<accession>G8YIZ0</accession>
<reference evidence="7" key="1">
    <citation type="submission" date="2011-10" db="EMBL/GenBank/DDBJ databases">
        <authorList>
            <person name="Genoscope - CEA"/>
        </authorList>
    </citation>
    <scope>NUCLEOTIDE SEQUENCE</scope>
</reference>
<dbReference type="Proteomes" id="UP000005222">
    <property type="component" value="Chromosome G"/>
</dbReference>
<dbReference type="InterPro" id="IPR029427">
    <property type="entry name" value="AIM23"/>
</dbReference>
<feature type="compositionally biased region" description="Acidic residues" evidence="6">
    <location>
        <begin position="293"/>
        <end position="306"/>
    </location>
</feature>
<evidence type="ECO:0000313" key="7">
    <source>
        <dbReference type="EMBL" id="CCE80285.1"/>
    </source>
</evidence>
<dbReference type="Proteomes" id="UP000005222">
    <property type="component" value="Chromosome H"/>
</dbReference>
<keyword evidence="9" id="KW-1185">Reference proteome</keyword>
<dbReference type="Pfam" id="PF14877">
    <property type="entry name" value="mIF3"/>
    <property type="match status" value="1"/>
</dbReference>
<dbReference type="AlphaFoldDB" id="G8YIZ0"/>
<proteinExistence type="inferred from homology"/>
<dbReference type="InParanoid" id="G8YIZ0"/>
<comment type="subcellular location">
    <subcellularLocation>
        <location evidence="1">Mitochondrion</location>
    </subcellularLocation>
</comment>
<dbReference type="eggNOG" id="ENOG502RY27">
    <property type="taxonomic scope" value="Eukaryota"/>
</dbReference>
<evidence type="ECO:0000313" key="8">
    <source>
        <dbReference type="EMBL" id="CCE81050.1"/>
    </source>
</evidence>
<sequence length="408" mass="46545">MIPVLSRISFRHTLLVNGVSLRYIHRTSAKSFSSTFSVFQKTTNIEELISSLEQKGNNAEEGVSRGKSANRFAKIYEKNGSRDAKDKHGSNNRHKKSGAPRPPQKRRVKFNLEGCSEQAKNALKSNIEKIFSLSKNYEVKFVNPETNKLERAFLDDIVNSLDLSSQGIFLVPADSENDVPLIKINKSFQMIKLYIDEIAAKREKELLEMGSLAAQRAVRQREKAEKKKSATKILTISWKISPTDLMNQKRAEIERYLSKGESFLLYVGDKRSLHSVRRSVDKEGGLRDKTASEEEEHSDTQDTEEWDGVNYELKKRELILQKIEEILNDAECSFELSGKVDSRIIASCTPKQKPTSSESSGKDENSDTKLSKKLRKQEKQKQKQRKEKEKASTKEEDLDALYSFKIDD</sequence>
<keyword evidence="4" id="KW-0809">Transit peptide</keyword>
<gene>
    <name evidence="7" type="primary">Piso0_003398</name>
    <name evidence="7" type="ORF">GNLVRS01_PISO0G11446g</name>
    <name evidence="8" type="ORF">GNLVRS01_PISO0H11447g</name>
</gene>
<feature type="region of interest" description="Disordered" evidence="6">
    <location>
        <begin position="76"/>
        <end position="107"/>
    </location>
</feature>
<name>G8YIZ0_PICSO</name>
<dbReference type="FunCoup" id="G8YIZ0">
    <property type="interactions" value="56"/>
</dbReference>
<evidence type="ECO:0000256" key="5">
    <source>
        <dbReference type="ARBA" id="ARBA00023128"/>
    </source>
</evidence>
<feature type="region of interest" description="Disordered" evidence="6">
    <location>
        <begin position="347"/>
        <end position="395"/>
    </location>
</feature>
<evidence type="ECO:0000256" key="4">
    <source>
        <dbReference type="ARBA" id="ARBA00022946"/>
    </source>
</evidence>
<feature type="region of interest" description="Disordered" evidence="6">
    <location>
        <begin position="277"/>
        <end position="306"/>
    </location>
</feature>
<dbReference type="HOGENOM" id="CLU_054408_0_0_1"/>
<evidence type="ECO:0000256" key="2">
    <source>
        <dbReference type="ARBA" id="ARBA00008476"/>
    </source>
</evidence>
<reference evidence="9" key="2">
    <citation type="journal article" date="2012" name="G3 (Bethesda)">
        <title>Pichia sorbitophila, an interspecies yeast hybrid reveals early steps of genome resolution following polyploidization.</title>
        <authorList>
            <person name="Leh Louis V."/>
            <person name="Despons L."/>
            <person name="Friedrich A."/>
            <person name="Martin T."/>
            <person name="Durrens P."/>
            <person name="Casaregola S."/>
            <person name="Neuveglise C."/>
            <person name="Fairhead C."/>
            <person name="Marck C."/>
            <person name="Cruz J.A."/>
            <person name="Straub M.L."/>
            <person name="Kugler V."/>
            <person name="Sacerdot C."/>
            <person name="Uzunov Z."/>
            <person name="Thierry A."/>
            <person name="Weiss S."/>
            <person name="Bleykasten C."/>
            <person name="De Montigny J."/>
            <person name="Jacques N."/>
            <person name="Jung P."/>
            <person name="Lemaire M."/>
            <person name="Mallet S."/>
            <person name="Morel G."/>
            <person name="Richard G.F."/>
            <person name="Sarkar A."/>
            <person name="Savel G."/>
            <person name="Schacherer J."/>
            <person name="Seret M.L."/>
            <person name="Talla E."/>
            <person name="Samson G."/>
            <person name="Jubin C."/>
            <person name="Poulain J."/>
            <person name="Vacherie B."/>
            <person name="Barbe V."/>
            <person name="Pelletier E."/>
            <person name="Sherman D.J."/>
            <person name="Westhof E."/>
            <person name="Weissenbach J."/>
            <person name="Baret P.V."/>
            <person name="Wincker P."/>
            <person name="Gaillardin C."/>
            <person name="Dujon B."/>
            <person name="Souciet J.L."/>
        </authorList>
    </citation>
    <scope>NUCLEOTIDE SEQUENCE [LARGE SCALE GENOMIC DNA]</scope>
    <source>
        <strain evidence="9">ATCC MYA-4447 / BCRC 22081 / CBS 7064 / NBRC 10061 / NRRL Y-12695</strain>
    </source>
</reference>
<dbReference type="OMA" id="KVSWQIS"/>
<feature type="compositionally biased region" description="Basic residues" evidence="6">
    <location>
        <begin position="90"/>
        <end position="107"/>
    </location>
</feature>
<dbReference type="EMBL" id="FO082053">
    <property type="protein sequence ID" value="CCE80285.1"/>
    <property type="molecule type" value="Genomic_DNA"/>
</dbReference>
<dbReference type="GO" id="GO:0005739">
    <property type="term" value="C:mitochondrion"/>
    <property type="evidence" value="ECO:0007669"/>
    <property type="project" value="UniProtKB-SubCell"/>
</dbReference>
<feature type="compositionally biased region" description="Basic and acidic residues" evidence="6">
    <location>
        <begin position="360"/>
        <end position="370"/>
    </location>
</feature>
<feature type="compositionally biased region" description="Basic and acidic residues" evidence="6">
    <location>
        <begin position="277"/>
        <end position="292"/>
    </location>
</feature>
<evidence type="ECO:0000313" key="9">
    <source>
        <dbReference type="Proteomes" id="UP000005222"/>
    </source>
</evidence>
<feature type="compositionally biased region" description="Basic and acidic residues" evidence="6">
    <location>
        <begin position="377"/>
        <end position="395"/>
    </location>
</feature>
<evidence type="ECO:0000256" key="3">
    <source>
        <dbReference type="ARBA" id="ARBA00013994"/>
    </source>
</evidence>
<dbReference type="OrthoDB" id="3996489at2759"/>
<evidence type="ECO:0000256" key="6">
    <source>
        <dbReference type="SAM" id="MobiDB-lite"/>
    </source>
</evidence>
<protein>
    <recommendedName>
        <fullName evidence="3">Altered inheritance of mitochondria protein 23, mitochondrial</fullName>
    </recommendedName>
</protein>
<dbReference type="EMBL" id="FO082052">
    <property type="protein sequence ID" value="CCE81050.1"/>
    <property type="molecule type" value="Genomic_DNA"/>
</dbReference>
<comment type="similarity">
    <text evidence="2">Belongs to the AIM23 family.</text>
</comment>
<feature type="compositionally biased region" description="Basic and acidic residues" evidence="6">
    <location>
        <begin position="76"/>
        <end position="89"/>
    </location>
</feature>